<dbReference type="RefSeq" id="WP_344933310.1">
    <property type="nucleotide sequence ID" value="NZ_BAAAZR010000001.1"/>
</dbReference>
<sequence length="129" mass="14167">MDRYPADAAALSAKYVTLGCEDDDDIAVVGRRYRFTGNPHAVVDYYKDAAGKQGWHLFRDGSKERLTHPQSSDVWPGETCFSKDLGKFTGYLSLAGDYTSPELGSDPPTKTYWLEISFAASGGGWCTPD</sequence>
<keyword evidence="2" id="KW-1185">Reference proteome</keyword>
<comment type="caution">
    <text evidence="1">The sequence shown here is derived from an EMBL/GenBank/DDBJ whole genome shotgun (WGS) entry which is preliminary data.</text>
</comment>
<dbReference type="Proteomes" id="UP001500888">
    <property type="component" value="Unassembled WGS sequence"/>
</dbReference>
<evidence type="ECO:0000313" key="2">
    <source>
        <dbReference type="Proteomes" id="UP001500888"/>
    </source>
</evidence>
<proteinExistence type="predicted"/>
<protein>
    <submittedName>
        <fullName evidence="1">Uncharacterized protein</fullName>
    </submittedName>
</protein>
<gene>
    <name evidence="1" type="ORF">GCM10022226_03530</name>
</gene>
<dbReference type="EMBL" id="BAAAZR010000001">
    <property type="protein sequence ID" value="GAA3788235.1"/>
    <property type="molecule type" value="Genomic_DNA"/>
</dbReference>
<evidence type="ECO:0000313" key="1">
    <source>
        <dbReference type="EMBL" id="GAA3788235.1"/>
    </source>
</evidence>
<reference evidence="2" key="1">
    <citation type="journal article" date="2019" name="Int. J. Syst. Evol. Microbiol.">
        <title>The Global Catalogue of Microorganisms (GCM) 10K type strain sequencing project: providing services to taxonomists for standard genome sequencing and annotation.</title>
        <authorList>
            <consortium name="The Broad Institute Genomics Platform"/>
            <consortium name="The Broad Institute Genome Sequencing Center for Infectious Disease"/>
            <person name="Wu L."/>
            <person name="Ma J."/>
        </authorList>
    </citation>
    <scope>NUCLEOTIDE SEQUENCE [LARGE SCALE GENOMIC DNA]</scope>
    <source>
        <strain evidence="2">JCM 16908</strain>
    </source>
</reference>
<name>A0ABP7HAH8_9ACTN</name>
<organism evidence="1 2">
    <name type="scientific">Sphaerisporangium flaviroseum</name>
    <dbReference type="NCBI Taxonomy" id="509199"/>
    <lineage>
        <taxon>Bacteria</taxon>
        <taxon>Bacillati</taxon>
        <taxon>Actinomycetota</taxon>
        <taxon>Actinomycetes</taxon>
        <taxon>Streptosporangiales</taxon>
        <taxon>Streptosporangiaceae</taxon>
        <taxon>Sphaerisporangium</taxon>
    </lineage>
</organism>
<accession>A0ABP7HAH8</accession>